<name>A0AAV7NLE6_PLEWA</name>
<dbReference type="AlphaFoldDB" id="A0AAV7NLE6"/>
<sequence>MLRKQNFLGTDYRPIDEEGCLDRPCSWPFGCREEKTGGAETAQEVDSWGFGCALEVPGEHTAERGPVDASAASERMDGDLELHAL</sequence>
<evidence type="ECO:0000313" key="3">
    <source>
        <dbReference type="Proteomes" id="UP001066276"/>
    </source>
</evidence>
<evidence type="ECO:0000313" key="2">
    <source>
        <dbReference type="EMBL" id="KAJ1116351.1"/>
    </source>
</evidence>
<gene>
    <name evidence="2" type="ORF">NDU88_004566</name>
</gene>
<evidence type="ECO:0000256" key="1">
    <source>
        <dbReference type="SAM" id="MobiDB-lite"/>
    </source>
</evidence>
<dbReference type="EMBL" id="JANPWB010000012">
    <property type="protein sequence ID" value="KAJ1116351.1"/>
    <property type="molecule type" value="Genomic_DNA"/>
</dbReference>
<comment type="caution">
    <text evidence="2">The sequence shown here is derived from an EMBL/GenBank/DDBJ whole genome shotgun (WGS) entry which is preliminary data.</text>
</comment>
<reference evidence="2" key="1">
    <citation type="journal article" date="2022" name="bioRxiv">
        <title>Sequencing and chromosome-scale assembly of the giantPleurodeles waltlgenome.</title>
        <authorList>
            <person name="Brown T."/>
            <person name="Elewa A."/>
            <person name="Iarovenko S."/>
            <person name="Subramanian E."/>
            <person name="Araus A.J."/>
            <person name="Petzold A."/>
            <person name="Susuki M."/>
            <person name="Suzuki K.-i.T."/>
            <person name="Hayashi T."/>
            <person name="Toyoda A."/>
            <person name="Oliveira C."/>
            <person name="Osipova E."/>
            <person name="Leigh N.D."/>
            <person name="Simon A."/>
            <person name="Yun M.H."/>
        </authorList>
    </citation>
    <scope>NUCLEOTIDE SEQUENCE</scope>
    <source>
        <strain evidence="2">20211129_DDA</strain>
        <tissue evidence="2">Liver</tissue>
    </source>
</reference>
<feature type="compositionally biased region" description="Basic and acidic residues" evidence="1">
    <location>
        <begin position="74"/>
        <end position="85"/>
    </location>
</feature>
<feature type="region of interest" description="Disordered" evidence="1">
    <location>
        <begin position="59"/>
        <end position="85"/>
    </location>
</feature>
<accession>A0AAV7NLE6</accession>
<protein>
    <submittedName>
        <fullName evidence="2">Uncharacterized protein</fullName>
    </submittedName>
</protein>
<proteinExistence type="predicted"/>
<keyword evidence="3" id="KW-1185">Reference proteome</keyword>
<dbReference type="Proteomes" id="UP001066276">
    <property type="component" value="Chromosome 8"/>
</dbReference>
<organism evidence="2 3">
    <name type="scientific">Pleurodeles waltl</name>
    <name type="common">Iberian ribbed newt</name>
    <dbReference type="NCBI Taxonomy" id="8319"/>
    <lineage>
        <taxon>Eukaryota</taxon>
        <taxon>Metazoa</taxon>
        <taxon>Chordata</taxon>
        <taxon>Craniata</taxon>
        <taxon>Vertebrata</taxon>
        <taxon>Euteleostomi</taxon>
        <taxon>Amphibia</taxon>
        <taxon>Batrachia</taxon>
        <taxon>Caudata</taxon>
        <taxon>Salamandroidea</taxon>
        <taxon>Salamandridae</taxon>
        <taxon>Pleurodelinae</taxon>
        <taxon>Pleurodeles</taxon>
    </lineage>
</organism>